<organism evidence="17 19">
    <name type="scientific">Schizosaccharomyces japonicus (strain yFS275 / FY16936)</name>
    <name type="common">Fission yeast</name>
    <dbReference type="NCBI Taxonomy" id="402676"/>
    <lineage>
        <taxon>Eukaryota</taxon>
        <taxon>Fungi</taxon>
        <taxon>Dikarya</taxon>
        <taxon>Ascomycota</taxon>
        <taxon>Taphrinomycotina</taxon>
        <taxon>Schizosaccharomycetes</taxon>
        <taxon>Schizosaccharomycetales</taxon>
        <taxon>Schizosaccharomycetaceae</taxon>
        <taxon>Schizosaccharomyces</taxon>
    </lineage>
</organism>
<comment type="subcellular location">
    <subcellularLocation>
        <location evidence="1">Mitochondrion inner membrane</location>
        <topology evidence="1">Single-pass membrane protein</topology>
    </subcellularLocation>
</comment>
<keyword evidence="10 14" id="KW-0472">Membrane</keyword>
<dbReference type="eggNOG" id="KOG0743">
    <property type="taxonomic scope" value="Eukaryota"/>
</dbReference>
<evidence type="ECO:0000259" key="15">
    <source>
        <dbReference type="SMART" id="SM00382"/>
    </source>
</evidence>
<dbReference type="JaponicusDB" id="SJAG_01405">
    <property type="gene designation" value="bcs1"/>
</dbReference>
<dbReference type="Pfam" id="PF08740">
    <property type="entry name" value="BCS1_N"/>
    <property type="match status" value="1"/>
</dbReference>
<evidence type="ECO:0000256" key="12">
    <source>
        <dbReference type="RuleBase" id="RU003651"/>
    </source>
</evidence>
<evidence type="ECO:0000256" key="2">
    <source>
        <dbReference type="ARBA" id="ARBA00007448"/>
    </source>
</evidence>
<evidence type="ECO:0000256" key="6">
    <source>
        <dbReference type="ARBA" id="ARBA00022801"/>
    </source>
</evidence>
<evidence type="ECO:0000256" key="10">
    <source>
        <dbReference type="ARBA" id="ARBA00023136"/>
    </source>
</evidence>
<comment type="similarity">
    <text evidence="2">Belongs to the AAA ATPase family. BCS1 subfamily.</text>
</comment>
<evidence type="ECO:0000313" key="18">
    <source>
        <dbReference type="JaponicusDB" id="SJAG_01405"/>
    </source>
</evidence>
<evidence type="ECO:0000256" key="3">
    <source>
        <dbReference type="ARBA" id="ARBA00022692"/>
    </source>
</evidence>
<gene>
    <name evidence="18" type="primary">bcs1</name>
    <name evidence="17" type="ORF">SJAG_01405</name>
</gene>
<evidence type="ECO:0000256" key="1">
    <source>
        <dbReference type="ARBA" id="ARBA00004434"/>
    </source>
</evidence>
<comment type="catalytic activity">
    <reaction evidence="11">
        <text>ATP + H2O = ADP + phosphate + H(+)</text>
        <dbReference type="Rhea" id="RHEA:13065"/>
        <dbReference type="ChEBI" id="CHEBI:15377"/>
        <dbReference type="ChEBI" id="CHEBI:15378"/>
        <dbReference type="ChEBI" id="CHEBI:30616"/>
        <dbReference type="ChEBI" id="CHEBI:43474"/>
        <dbReference type="ChEBI" id="CHEBI:456216"/>
    </reaction>
    <physiologicalReaction direction="left-to-right" evidence="11">
        <dbReference type="Rhea" id="RHEA:13066"/>
    </physiologicalReaction>
</comment>
<proteinExistence type="inferred from homology"/>
<feature type="region of interest" description="Disordered" evidence="13">
    <location>
        <begin position="1"/>
        <end position="24"/>
    </location>
</feature>
<evidence type="ECO:0000313" key="19">
    <source>
        <dbReference type="Proteomes" id="UP000001744"/>
    </source>
</evidence>
<dbReference type="OMA" id="WMTLYQR"/>
<dbReference type="GO" id="GO:0005743">
    <property type="term" value="C:mitochondrial inner membrane"/>
    <property type="evidence" value="ECO:0000318"/>
    <property type="project" value="GO_Central"/>
</dbReference>
<dbReference type="FunFam" id="3.40.50.300:FF:000768">
    <property type="entry name" value="Probable mitochondrial chaperone bcs1"/>
    <property type="match status" value="1"/>
</dbReference>
<dbReference type="Gene3D" id="3.40.50.300">
    <property type="entry name" value="P-loop containing nucleotide triphosphate hydrolases"/>
    <property type="match status" value="1"/>
</dbReference>
<keyword evidence="8 14" id="KW-1133">Transmembrane helix</keyword>
<feature type="domain" description="BCS1 N-terminal" evidence="16">
    <location>
        <begin position="44"/>
        <end position="221"/>
    </location>
</feature>
<dbReference type="STRING" id="402676.B6JXU2"/>
<dbReference type="InterPro" id="IPR050747">
    <property type="entry name" value="Mitochondrial_chaperone_BCS1"/>
</dbReference>
<dbReference type="InterPro" id="IPR014851">
    <property type="entry name" value="BCS1_N"/>
</dbReference>
<dbReference type="Pfam" id="PF00004">
    <property type="entry name" value="AAA"/>
    <property type="match status" value="1"/>
</dbReference>
<evidence type="ECO:0000256" key="9">
    <source>
        <dbReference type="ARBA" id="ARBA00023128"/>
    </source>
</evidence>
<keyword evidence="9" id="KW-0496">Mitochondrion</keyword>
<keyword evidence="6" id="KW-0378">Hydrolase</keyword>
<reference evidence="17 19" key="1">
    <citation type="journal article" date="2011" name="Science">
        <title>Comparative functional genomics of the fission yeasts.</title>
        <authorList>
            <person name="Rhind N."/>
            <person name="Chen Z."/>
            <person name="Yassour M."/>
            <person name="Thompson D.A."/>
            <person name="Haas B.J."/>
            <person name="Habib N."/>
            <person name="Wapinski I."/>
            <person name="Roy S."/>
            <person name="Lin M.F."/>
            <person name="Heiman D.I."/>
            <person name="Young S.K."/>
            <person name="Furuya K."/>
            <person name="Guo Y."/>
            <person name="Pidoux A."/>
            <person name="Chen H.M."/>
            <person name="Robbertse B."/>
            <person name="Goldberg J.M."/>
            <person name="Aoki K."/>
            <person name="Bayne E.H."/>
            <person name="Berlin A.M."/>
            <person name="Desjardins C.A."/>
            <person name="Dobbs E."/>
            <person name="Dukaj L."/>
            <person name="Fan L."/>
            <person name="FitzGerald M.G."/>
            <person name="French C."/>
            <person name="Gujja S."/>
            <person name="Hansen K."/>
            <person name="Keifenheim D."/>
            <person name="Levin J.Z."/>
            <person name="Mosher R.A."/>
            <person name="Mueller C.A."/>
            <person name="Pfiffner J."/>
            <person name="Priest M."/>
            <person name="Russ C."/>
            <person name="Smialowska A."/>
            <person name="Swoboda P."/>
            <person name="Sykes S.M."/>
            <person name="Vaughn M."/>
            <person name="Vengrova S."/>
            <person name="Yoder R."/>
            <person name="Zeng Q."/>
            <person name="Allshire R."/>
            <person name="Baulcombe D."/>
            <person name="Birren B.W."/>
            <person name="Brown W."/>
            <person name="Ekwall K."/>
            <person name="Kellis M."/>
            <person name="Leatherwood J."/>
            <person name="Levin H."/>
            <person name="Margalit H."/>
            <person name="Martienssen R."/>
            <person name="Nieduszynski C.A."/>
            <person name="Spatafora J.W."/>
            <person name="Friedman N."/>
            <person name="Dalgaard J.Z."/>
            <person name="Baumann P."/>
            <person name="Niki H."/>
            <person name="Regev A."/>
            <person name="Nusbaum C."/>
        </authorList>
    </citation>
    <scope>NUCLEOTIDE SEQUENCE [LARGE SCALE GENOMIC DNA]</scope>
    <source>
        <strain evidence="19">yFS275 / FY16936</strain>
    </source>
</reference>
<keyword evidence="7 12" id="KW-0067">ATP-binding</keyword>
<feature type="domain" description="AAA+ ATPase" evidence="15">
    <location>
        <begin position="252"/>
        <end position="383"/>
    </location>
</feature>
<keyword evidence="5" id="KW-0999">Mitochondrion inner membrane</keyword>
<protein>
    <submittedName>
        <fullName evidence="17">Rieske ISP assembly ATPase</fullName>
    </submittedName>
</protein>
<evidence type="ECO:0000256" key="4">
    <source>
        <dbReference type="ARBA" id="ARBA00022741"/>
    </source>
</evidence>
<dbReference type="SMART" id="SM01024">
    <property type="entry name" value="BCS1_N"/>
    <property type="match status" value="1"/>
</dbReference>
<dbReference type="GO" id="GO:0032979">
    <property type="term" value="P:protein insertion into mitochondrial inner membrane from matrix"/>
    <property type="evidence" value="ECO:0000318"/>
    <property type="project" value="GO_Central"/>
</dbReference>
<evidence type="ECO:0000256" key="13">
    <source>
        <dbReference type="SAM" id="MobiDB-lite"/>
    </source>
</evidence>
<evidence type="ECO:0000256" key="5">
    <source>
        <dbReference type="ARBA" id="ARBA00022792"/>
    </source>
</evidence>
<keyword evidence="19" id="KW-1185">Reference proteome</keyword>
<dbReference type="InterPro" id="IPR003960">
    <property type="entry name" value="ATPase_AAA_CS"/>
</dbReference>
<dbReference type="PROSITE" id="PS00674">
    <property type="entry name" value="AAA"/>
    <property type="match status" value="1"/>
</dbReference>
<evidence type="ECO:0000256" key="14">
    <source>
        <dbReference type="SAM" id="Phobius"/>
    </source>
</evidence>
<keyword evidence="3 14" id="KW-0812">Transmembrane</keyword>
<feature type="transmembrane region" description="Helical" evidence="14">
    <location>
        <begin position="36"/>
        <end position="57"/>
    </location>
</feature>
<dbReference type="InterPro" id="IPR003959">
    <property type="entry name" value="ATPase_AAA_core"/>
</dbReference>
<dbReference type="InterPro" id="IPR003593">
    <property type="entry name" value="AAA+_ATPase"/>
</dbReference>
<evidence type="ECO:0000313" key="17">
    <source>
        <dbReference type="EMBL" id="EEB06360.1"/>
    </source>
</evidence>
<dbReference type="GO" id="GO:0005524">
    <property type="term" value="F:ATP binding"/>
    <property type="evidence" value="ECO:0007669"/>
    <property type="project" value="UniProtKB-KW"/>
</dbReference>
<dbReference type="RefSeq" id="XP_002172653.1">
    <property type="nucleotide sequence ID" value="XM_002172617.2"/>
</dbReference>
<dbReference type="HOGENOM" id="CLU_010189_6_2_1"/>
<dbReference type="GeneID" id="7048153"/>
<dbReference type="CDD" id="cd19510">
    <property type="entry name" value="RecA-like_BCS1"/>
    <property type="match status" value="1"/>
</dbReference>
<dbReference type="InterPro" id="IPR057495">
    <property type="entry name" value="AAA_lid_BCS1"/>
</dbReference>
<dbReference type="VEuPathDB" id="FungiDB:SJAG_01405"/>
<sequence>MQQGTPQSAPSGIPHDITSPPSPPGRFQAFLSDNSIFSAGLGLMSLGAGLAILRRSIVAGASAMKRRMLVSLEIPSKDRSYAAFLRWMANVPRRYSHNLAVETSAASLDTVQAAGSAKNKANRLFGIVPGPGRHYIKYQGCWIQIERQRSGRLQDLTTGTPWETVTLTTLNRDRGVFSQLLAEAQAYTQSAKANKTIIYTAFAAEWRPFGRPRSKRLLSTVVLDTGVKEKLVADLREFLQNSKWYAERGIPYRRGYLLYGPPGSGKTSFLFALAGELDYDICVINLAERGLSDDRLNHLLSNLPPRSVVLLEDVDSAFGGRKITDEMGFQSAVTFSGLLNALDGVASSEERIVFMTTNHPERLDAALIRPGRVDYKAYFGNASPKQVRELFSRFYRADKKLADELCALVCPKQVSMAYLQEIFVANKSSPEAALAMAKQRLQTSQKSSS</sequence>
<dbReference type="Pfam" id="PF25426">
    <property type="entry name" value="AAA_lid_BCS1"/>
    <property type="match status" value="1"/>
</dbReference>
<dbReference type="PANTHER" id="PTHR23070">
    <property type="entry name" value="BCS1 AAA-TYPE ATPASE"/>
    <property type="match status" value="1"/>
</dbReference>
<accession>B6JXU2</accession>
<dbReference type="OrthoDB" id="10251412at2759"/>
<evidence type="ECO:0000256" key="11">
    <source>
        <dbReference type="ARBA" id="ARBA00048778"/>
    </source>
</evidence>
<keyword evidence="4 12" id="KW-0547">Nucleotide-binding</keyword>
<dbReference type="GO" id="GO:0034551">
    <property type="term" value="P:mitochondrial respiratory chain complex III assembly"/>
    <property type="evidence" value="ECO:0000318"/>
    <property type="project" value="GO_Central"/>
</dbReference>
<dbReference type="Proteomes" id="UP000001744">
    <property type="component" value="Unassembled WGS sequence"/>
</dbReference>
<dbReference type="SUPFAM" id="SSF52540">
    <property type="entry name" value="P-loop containing nucleoside triphosphate hydrolases"/>
    <property type="match status" value="1"/>
</dbReference>
<dbReference type="InterPro" id="IPR027417">
    <property type="entry name" value="P-loop_NTPase"/>
</dbReference>
<evidence type="ECO:0000256" key="7">
    <source>
        <dbReference type="ARBA" id="ARBA00022840"/>
    </source>
</evidence>
<dbReference type="GO" id="GO:0016887">
    <property type="term" value="F:ATP hydrolysis activity"/>
    <property type="evidence" value="ECO:0007669"/>
    <property type="project" value="InterPro"/>
</dbReference>
<name>B6JXU2_SCHJY</name>
<feature type="compositionally biased region" description="Polar residues" evidence="13">
    <location>
        <begin position="1"/>
        <end position="10"/>
    </location>
</feature>
<dbReference type="SMART" id="SM00382">
    <property type="entry name" value="AAA"/>
    <property type="match status" value="1"/>
</dbReference>
<evidence type="ECO:0000256" key="8">
    <source>
        <dbReference type="ARBA" id="ARBA00022989"/>
    </source>
</evidence>
<dbReference type="EMBL" id="KE651168">
    <property type="protein sequence ID" value="EEB06360.1"/>
    <property type="molecule type" value="Genomic_DNA"/>
</dbReference>
<evidence type="ECO:0000259" key="16">
    <source>
        <dbReference type="SMART" id="SM01024"/>
    </source>
</evidence>
<dbReference type="AlphaFoldDB" id="B6JXU2"/>